<protein>
    <submittedName>
        <fullName evidence="3">Stearoyl-CoA 9-desaturase</fullName>
    </submittedName>
</protein>
<dbReference type="Proteomes" id="UP000199013">
    <property type="component" value="Unassembled WGS sequence"/>
</dbReference>
<dbReference type="CDD" id="cd03506">
    <property type="entry name" value="Delta6-FADS-like"/>
    <property type="match status" value="1"/>
</dbReference>
<gene>
    <name evidence="3" type="primary">desA3-2</name>
    <name evidence="3" type="ORF">FDG2_5223</name>
</gene>
<keyword evidence="4" id="KW-1185">Reference proteome</keyword>
<organism evidence="3 4">
    <name type="scientific">Candidatus Protofrankia californiensis</name>
    <dbReference type="NCBI Taxonomy" id="1839754"/>
    <lineage>
        <taxon>Bacteria</taxon>
        <taxon>Bacillati</taxon>
        <taxon>Actinomycetota</taxon>
        <taxon>Actinomycetes</taxon>
        <taxon>Frankiales</taxon>
        <taxon>Frankiaceae</taxon>
        <taxon>Protofrankia</taxon>
    </lineage>
</organism>
<dbReference type="GO" id="GO:0016717">
    <property type="term" value="F:oxidoreductase activity, acting on paired donors, with oxidation of a pair of donors resulting in the reduction of molecular oxygen to two molecules of water"/>
    <property type="evidence" value="ECO:0007669"/>
    <property type="project" value="TreeGrafter"/>
</dbReference>
<dbReference type="GO" id="GO:0006629">
    <property type="term" value="P:lipid metabolic process"/>
    <property type="evidence" value="ECO:0007669"/>
    <property type="project" value="InterPro"/>
</dbReference>
<feature type="region of interest" description="Disordered" evidence="1">
    <location>
        <begin position="352"/>
        <end position="400"/>
    </location>
</feature>
<dbReference type="PANTHER" id="PTHR19353:SF84">
    <property type="entry name" value="ACYL-COA DELTA-9-DESATURASE, DESB"/>
    <property type="match status" value="1"/>
</dbReference>
<dbReference type="InterPro" id="IPR012171">
    <property type="entry name" value="Fatty_acid_desaturase"/>
</dbReference>
<sequence>MTTIARLSEGDIEEFGHELDRIRDEVIASRGEDDARYIRRVIAIQRGLEAGGRTVLFASLLPPAWAAGTAMLVTAKILENMEIGHNVLHGQWDWMRDPEIHSTTWEWDSASPAEQWKHSHNYVHHTYTNVLGKDRDIGFSAMRVVPEQPWHPIYLAQPLYNAVLAVFFEWGIAIYDAELERALRGEKSWDEVLGQLRGVWRKARRQIVKDYLAFPLLAGPAFVPVLLGNLTANAARNIWAHMIIFCGHFPDGTEVFTEQQIEGETRGEWYRRQLLGSANIDGGPLLHIMSGNLSFQIEHHLFPDLPSNRYAEVAPRVRDLCERFGLAYTTGPLMRQSTRVWKRIFRLALPGPTPRSADAASSRPEPVSAAPDRGWKPVPMPRRRVGSPADHARVQEHANR</sequence>
<dbReference type="PANTHER" id="PTHR19353">
    <property type="entry name" value="FATTY ACID DESATURASE 2"/>
    <property type="match status" value="1"/>
</dbReference>
<dbReference type="EMBL" id="FLUV01002190">
    <property type="protein sequence ID" value="SBW27219.1"/>
    <property type="molecule type" value="Genomic_DNA"/>
</dbReference>
<accession>A0A1C3PBN4</accession>
<evidence type="ECO:0000313" key="3">
    <source>
        <dbReference type="EMBL" id="SBW27219.1"/>
    </source>
</evidence>
<dbReference type="AlphaFoldDB" id="A0A1C3PBN4"/>
<dbReference type="GO" id="GO:0016020">
    <property type="term" value="C:membrane"/>
    <property type="evidence" value="ECO:0007669"/>
    <property type="project" value="TreeGrafter"/>
</dbReference>
<reference evidence="4" key="1">
    <citation type="submission" date="2016-02" db="EMBL/GenBank/DDBJ databases">
        <authorList>
            <person name="Wibberg D."/>
        </authorList>
    </citation>
    <scope>NUCLEOTIDE SEQUENCE [LARGE SCALE GENOMIC DNA]</scope>
</reference>
<name>A0A1C3PBN4_9ACTN</name>
<evidence type="ECO:0000313" key="4">
    <source>
        <dbReference type="Proteomes" id="UP000199013"/>
    </source>
</evidence>
<feature type="domain" description="Fatty acid desaturase" evidence="2">
    <location>
        <begin position="64"/>
        <end position="330"/>
    </location>
</feature>
<proteinExistence type="predicted"/>
<dbReference type="InterPro" id="IPR005804">
    <property type="entry name" value="FA_desaturase_dom"/>
</dbReference>
<feature type="compositionally biased region" description="Basic and acidic residues" evidence="1">
    <location>
        <begin position="390"/>
        <end position="400"/>
    </location>
</feature>
<evidence type="ECO:0000259" key="2">
    <source>
        <dbReference type="Pfam" id="PF00487"/>
    </source>
</evidence>
<dbReference type="Pfam" id="PF00487">
    <property type="entry name" value="FA_desaturase"/>
    <property type="match status" value="1"/>
</dbReference>
<evidence type="ECO:0000256" key="1">
    <source>
        <dbReference type="SAM" id="MobiDB-lite"/>
    </source>
</evidence>